<feature type="compositionally biased region" description="Gly residues" evidence="10">
    <location>
        <begin position="871"/>
        <end position="880"/>
    </location>
</feature>
<evidence type="ECO:0000256" key="5">
    <source>
        <dbReference type="ARBA" id="ARBA00022989"/>
    </source>
</evidence>
<dbReference type="OMA" id="ADVFYMV"/>
<feature type="compositionally biased region" description="Gly residues" evidence="10">
    <location>
        <begin position="934"/>
        <end position="945"/>
    </location>
</feature>
<feature type="transmembrane region" description="Helical" evidence="11">
    <location>
        <begin position="131"/>
        <end position="152"/>
    </location>
</feature>
<dbReference type="PROSITE" id="PS50042">
    <property type="entry name" value="CNMP_BINDING_3"/>
    <property type="match status" value="1"/>
</dbReference>
<keyword evidence="3" id="KW-0813">Transport</keyword>
<keyword evidence="9" id="KW-0407">Ion channel</keyword>
<dbReference type="OrthoDB" id="421226at2759"/>
<feature type="transmembrane region" description="Helical" evidence="11">
    <location>
        <begin position="293"/>
        <end position="314"/>
    </location>
</feature>
<dbReference type="GO" id="GO:0005216">
    <property type="term" value="F:monoatomic ion channel activity"/>
    <property type="evidence" value="ECO:0007669"/>
    <property type="project" value="InterPro"/>
</dbReference>
<proteinExistence type="inferred from homology"/>
<feature type="region of interest" description="Disordered" evidence="10">
    <location>
        <begin position="1026"/>
        <end position="1064"/>
    </location>
</feature>
<feature type="transmembrane region" description="Helical" evidence="11">
    <location>
        <begin position="421"/>
        <end position="442"/>
    </location>
</feature>
<dbReference type="AlphaFoldDB" id="A0A1Y1HS66"/>
<dbReference type="Pfam" id="PF00520">
    <property type="entry name" value="Ion_trans"/>
    <property type="match status" value="1"/>
</dbReference>
<dbReference type="InterPro" id="IPR018490">
    <property type="entry name" value="cNMP-bd_dom_sf"/>
</dbReference>
<evidence type="ECO:0000259" key="12">
    <source>
        <dbReference type="PROSITE" id="PS50042"/>
    </source>
</evidence>
<evidence type="ECO:0000256" key="3">
    <source>
        <dbReference type="ARBA" id="ARBA00022448"/>
    </source>
</evidence>
<feature type="region of interest" description="Disordered" evidence="10">
    <location>
        <begin position="854"/>
        <end position="908"/>
    </location>
</feature>
<keyword evidence="4 11" id="KW-0812">Transmembrane</keyword>
<evidence type="ECO:0000256" key="9">
    <source>
        <dbReference type="ARBA" id="ARBA00023303"/>
    </source>
</evidence>
<feature type="transmembrane region" description="Helical" evidence="11">
    <location>
        <begin position="225"/>
        <end position="243"/>
    </location>
</feature>
<dbReference type="Gene3D" id="1.10.287.630">
    <property type="entry name" value="Helix hairpin bin"/>
    <property type="match status" value="1"/>
</dbReference>
<feature type="compositionally biased region" description="Basic and acidic residues" evidence="10">
    <location>
        <begin position="989"/>
        <end position="1007"/>
    </location>
</feature>
<feature type="compositionally biased region" description="Pro residues" evidence="10">
    <location>
        <begin position="46"/>
        <end position="55"/>
    </location>
</feature>
<dbReference type="STRING" id="105231.A0A1Y1HS66"/>
<evidence type="ECO:0000256" key="6">
    <source>
        <dbReference type="ARBA" id="ARBA00023065"/>
    </source>
</evidence>
<dbReference type="Gene3D" id="1.10.287.70">
    <property type="match status" value="1"/>
</dbReference>
<evidence type="ECO:0000256" key="11">
    <source>
        <dbReference type="SAM" id="Phobius"/>
    </source>
</evidence>
<comment type="subcellular location">
    <subcellularLocation>
        <location evidence="1">Membrane</location>
        <topology evidence="1">Multi-pass membrane protein</topology>
    </subcellularLocation>
</comment>
<dbReference type="EMBL" id="DF236993">
    <property type="protein sequence ID" value="GAQ80019.1"/>
    <property type="molecule type" value="Genomic_DNA"/>
</dbReference>
<feature type="domain" description="Cyclic nucleotide-binding" evidence="12">
    <location>
        <begin position="643"/>
        <end position="725"/>
    </location>
</feature>
<dbReference type="InterPro" id="IPR005821">
    <property type="entry name" value="Ion_trans_dom"/>
</dbReference>
<dbReference type="PANTHER" id="PTHR45651">
    <property type="entry name" value="CYCLIC NUCLEOTIDE-GATED ION CHANNEL 15-RELATED-RELATED"/>
    <property type="match status" value="1"/>
</dbReference>
<evidence type="ECO:0000313" key="14">
    <source>
        <dbReference type="Proteomes" id="UP000054558"/>
    </source>
</evidence>
<dbReference type="GO" id="GO:0016020">
    <property type="term" value="C:membrane"/>
    <property type="evidence" value="ECO:0007669"/>
    <property type="project" value="UniProtKB-SubCell"/>
</dbReference>
<dbReference type="Proteomes" id="UP000054558">
    <property type="component" value="Unassembled WGS sequence"/>
</dbReference>
<organism evidence="13 14">
    <name type="scientific">Klebsormidium nitens</name>
    <name type="common">Green alga</name>
    <name type="synonym">Ulothrix nitens</name>
    <dbReference type="NCBI Taxonomy" id="105231"/>
    <lineage>
        <taxon>Eukaryota</taxon>
        <taxon>Viridiplantae</taxon>
        <taxon>Streptophyta</taxon>
        <taxon>Klebsormidiophyceae</taxon>
        <taxon>Klebsormidiales</taxon>
        <taxon>Klebsormidiaceae</taxon>
        <taxon>Klebsormidium</taxon>
    </lineage>
</organism>
<evidence type="ECO:0000256" key="7">
    <source>
        <dbReference type="ARBA" id="ARBA00023136"/>
    </source>
</evidence>
<evidence type="ECO:0000256" key="10">
    <source>
        <dbReference type="SAM" id="MobiDB-lite"/>
    </source>
</evidence>
<evidence type="ECO:0000256" key="8">
    <source>
        <dbReference type="ARBA" id="ARBA00023286"/>
    </source>
</evidence>
<dbReference type="PROSITE" id="PS50096">
    <property type="entry name" value="IQ"/>
    <property type="match status" value="1"/>
</dbReference>
<keyword evidence="8" id="KW-1071">Ligand-gated ion channel</keyword>
<dbReference type="PANTHER" id="PTHR45651:SF12">
    <property type="entry name" value="CYCLIC NUCLEOTIDE-GATED ION CHANNEL 15-RELATED"/>
    <property type="match status" value="1"/>
</dbReference>
<keyword evidence="6" id="KW-0406">Ion transport</keyword>
<gene>
    <name evidence="13" type="ORF">KFL_000440210</name>
</gene>
<keyword evidence="7 11" id="KW-0472">Membrane</keyword>
<dbReference type="InterPro" id="IPR014710">
    <property type="entry name" value="RmlC-like_jellyroll"/>
</dbReference>
<dbReference type="Gene3D" id="2.60.120.10">
    <property type="entry name" value="Jelly Rolls"/>
    <property type="match status" value="1"/>
</dbReference>
<evidence type="ECO:0000313" key="13">
    <source>
        <dbReference type="EMBL" id="GAQ80019.1"/>
    </source>
</evidence>
<reference evidence="13 14" key="1">
    <citation type="journal article" date="2014" name="Nat. Commun.">
        <title>Klebsormidium flaccidum genome reveals primary factors for plant terrestrial adaptation.</title>
        <authorList>
            <person name="Hori K."/>
            <person name="Maruyama F."/>
            <person name="Fujisawa T."/>
            <person name="Togashi T."/>
            <person name="Yamamoto N."/>
            <person name="Seo M."/>
            <person name="Sato S."/>
            <person name="Yamada T."/>
            <person name="Mori H."/>
            <person name="Tajima N."/>
            <person name="Moriyama T."/>
            <person name="Ikeuchi M."/>
            <person name="Watanabe M."/>
            <person name="Wada H."/>
            <person name="Kobayashi K."/>
            <person name="Saito M."/>
            <person name="Masuda T."/>
            <person name="Sasaki-Sekimoto Y."/>
            <person name="Mashiguchi K."/>
            <person name="Awai K."/>
            <person name="Shimojima M."/>
            <person name="Masuda S."/>
            <person name="Iwai M."/>
            <person name="Nobusawa T."/>
            <person name="Narise T."/>
            <person name="Kondo S."/>
            <person name="Saito H."/>
            <person name="Sato R."/>
            <person name="Murakawa M."/>
            <person name="Ihara Y."/>
            <person name="Oshima-Yamada Y."/>
            <person name="Ohtaka K."/>
            <person name="Satoh M."/>
            <person name="Sonobe K."/>
            <person name="Ishii M."/>
            <person name="Ohtani R."/>
            <person name="Kanamori-Sato M."/>
            <person name="Honoki R."/>
            <person name="Miyazaki D."/>
            <person name="Mochizuki H."/>
            <person name="Umetsu J."/>
            <person name="Higashi K."/>
            <person name="Shibata D."/>
            <person name="Kamiya Y."/>
            <person name="Sato N."/>
            <person name="Nakamura Y."/>
            <person name="Tabata S."/>
            <person name="Ida S."/>
            <person name="Kurokawa K."/>
            <person name="Ohta H."/>
        </authorList>
    </citation>
    <scope>NUCLEOTIDE SEQUENCE [LARGE SCALE GENOMIC DNA]</scope>
    <source>
        <strain evidence="13 14">NIES-2285</strain>
    </source>
</reference>
<dbReference type="InterPro" id="IPR000595">
    <property type="entry name" value="cNMP-bd_dom"/>
</dbReference>
<dbReference type="PROSITE" id="PS00888">
    <property type="entry name" value="CNMP_BINDING_1"/>
    <property type="match status" value="1"/>
</dbReference>
<name>A0A1Y1HS66_KLENI</name>
<dbReference type="SUPFAM" id="SSF51206">
    <property type="entry name" value="cAMP-binding domain-like"/>
    <property type="match status" value="2"/>
</dbReference>
<accession>A0A1Y1HS66</accession>
<evidence type="ECO:0000256" key="1">
    <source>
        <dbReference type="ARBA" id="ARBA00004141"/>
    </source>
</evidence>
<feature type="region of interest" description="Disordered" evidence="10">
    <location>
        <begin position="1"/>
        <end position="90"/>
    </location>
</feature>
<dbReference type="CDD" id="cd00038">
    <property type="entry name" value="CAP_ED"/>
    <property type="match status" value="1"/>
</dbReference>
<dbReference type="SMART" id="SM00100">
    <property type="entry name" value="cNMP"/>
    <property type="match status" value="1"/>
</dbReference>
<sequence>MQELETPLSPSDMMEPAKGPLKFVRFEPQELQEPRYQRRQPEPVDPRAPLPPRPFFPTASPQANAPQNGPRVAPFSLEDPTASPPSRSFRSWPTFTSRQVDSRRIFAEELNWRKSGVFDPHGKLIRQWNKVFVIACLVAAAVDPLFFFLVEVDLDRRCMQIERSFAVTVTVLRCVTDLVYFLQMLLQFRVAYTEPSSRIFGRGELVVDKESIAKHYLQGNFALDFFAWLPIPQFVLWAIIPNFKQPGTASAAKNGLRFVVILQYIPRIVRLVPIQSSLQRPGTLAFETASSGFVINLLVFLLASHVIAAIWYLLGVERVDHCWRQVCASEAAINCNTDFFDCSSVGEPGRMAWSAATKVTDLCVDQSMEIGGFFNYGIYQPILKIVATLGVKRYFYSLWWGLKNLTSMGQPLIPSTFTGELWFCIIIALTGMLLLAMLVGNMQKYLQSLGRRVEDHRTMLRDTEAWMKHRQLPTDLRKRIRQFDRFKWGAMHGVDEEKLLEALPEDLARDIKRHLCLDLVKKTEANEKKMLEALPKDLARKIKRHLRLDLVKKVSFKIAGTSDTGVLGFDFEELRENVFGADWEKVLKALPEYLARHLCLDLVKKVGSLLVAVSEIGAAGSSADLERDIKRHLCIDLVKKVPLFERLDYLVLDAICERLKPQLFIRGSCIIRQGDPAFRMLFVIRGTLQSVEYKRGQSNTLVDTVTLTSGDFVGDELLTWCLDPRPKQYYPSSPRTVVTDSQVEAFSLSADDLRYVTGHFLRNTHRMELRRALRFYSPHWRIWGALAIQAAWRRYKQRKNGTRRASESNSLAASTDYYLQIFLENARKVKDARAEAEACDMFDDENMNARVRSSKTFHGSGTRDLDDESGNGSGDLGGNGTALRRRQRGGGAARPAARDTGSDVFPLLSPTLCRVPTPTEQIMSGLGDVAAGQSMGGESSGGGGSVARMGSGSGRLRKPTPVQTDLPYPSSPTHQRVPTPTDDFEDSFFDERSGAERRTLRQRRGGDGLDLEVAADPFGVNVRDRVPSMGRSLVGDNESREGASEPEVGPDAFNRILSRGRALE</sequence>
<keyword evidence="14" id="KW-1185">Reference proteome</keyword>
<evidence type="ECO:0000256" key="2">
    <source>
        <dbReference type="ARBA" id="ARBA00010486"/>
    </source>
</evidence>
<feature type="compositionally biased region" description="Basic and acidic residues" evidence="10">
    <location>
        <begin position="24"/>
        <end position="45"/>
    </location>
</feature>
<dbReference type="SUPFAM" id="SSF81324">
    <property type="entry name" value="Voltage-gated potassium channels"/>
    <property type="match status" value="1"/>
</dbReference>
<feature type="region of interest" description="Disordered" evidence="10">
    <location>
        <begin position="929"/>
        <end position="1008"/>
    </location>
</feature>
<evidence type="ECO:0000256" key="4">
    <source>
        <dbReference type="ARBA" id="ARBA00022692"/>
    </source>
</evidence>
<dbReference type="InterPro" id="IPR018488">
    <property type="entry name" value="cNMP-bd_CS"/>
</dbReference>
<keyword evidence="5 11" id="KW-1133">Transmembrane helix</keyword>
<comment type="similarity">
    <text evidence="2">Belongs to the cyclic nucleotide-gated cation channel (TC 1.A.1.5) family.</text>
</comment>
<protein>
    <submittedName>
        <fullName evidence="13">Cyclic nucleotide-gated cation channel</fullName>
    </submittedName>
</protein>